<dbReference type="PROSITE" id="PS51257">
    <property type="entry name" value="PROKAR_LIPOPROTEIN"/>
    <property type="match status" value="1"/>
</dbReference>
<name>A0A432YUV7_9GAMM</name>
<comment type="subunit">
    <text evidence="10">Interacts with TamB to form the translocation and assembly module (TAM).</text>
</comment>
<evidence type="ECO:0000256" key="11">
    <source>
        <dbReference type="SAM" id="SignalP"/>
    </source>
</evidence>
<dbReference type="Proteomes" id="UP000288361">
    <property type="component" value="Unassembled WGS sequence"/>
</dbReference>
<proteinExistence type="inferred from homology"/>
<evidence type="ECO:0000256" key="9">
    <source>
        <dbReference type="ARBA" id="ARBA00033063"/>
    </source>
</evidence>
<dbReference type="InterPro" id="IPR000184">
    <property type="entry name" value="Bac_surfAg_D15"/>
</dbReference>
<dbReference type="InterPro" id="IPR039910">
    <property type="entry name" value="D15-like"/>
</dbReference>
<comment type="caution">
    <text evidence="15">The sequence shown here is derived from an EMBL/GenBank/DDBJ whole genome shotgun (WGS) entry which is preliminary data.</text>
</comment>
<evidence type="ECO:0000256" key="5">
    <source>
        <dbReference type="ARBA" id="ARBA00022692"/>
    </source>
</evidence>
<keyword evidence="4" id="KW-1134">Transmembrane beta strand</keyword>
<dbReference type="PANTHER" id="PTHR12815">
    <property type="entry name" value="SORTING AND ASSEMBLY MACHINERY SAMM50 PROTEIN FAMILY MEMBER"/>
    <property type="match status" value="1"/>
</dbReference>
<dbReference type="PANTHER" id="PTHR12815:SF47">
    <property type="entry name" value="TRANSLOCATION AND ASSEMBLY MODULE SUBUNIT TAMA"/>
    <property type="match status" value="1"/>
</dbReference>
<keyword evidence="5" id="KW-0812">Transmembrane</keyword>
<dbReference type="Pfam" id="PF17243">
    <property type="entry name" value="POTRA_TamA_1"/>
    <property type="match status" value="1"/>
</dbReference>
<feature type="chain" id="PRO_5019304542" description="Translocation and assembly module subunit TamA" evidence="11">
    <location>
        <begin position="22"/>
        <end position="575"/>
    </location>
</feature>
<comment type="subcellular location">
    <subcellularLocation>
        <location evidence="1">Cell outer membrane</location>
    </subcellularLocation>
</comment>
<evidence type="ECO:0000259" key="14">
    <source>
        <dbReference type="Pfam" id="PF17243"/>
    </source>
</evidence>
<evidence type="ECO:0000256" key="10">
    <source>
        <dbReference type="ARBA" id="ARBA00093548"/>
    </source>
</evidence>
<dbReference type="RefSeq" id="WP_126751797.1">
    <property type="nucleotide sequence ID" value="NZ_JBHUMT010000016.1"/>
</dbReference>
<dbReference type="Pfam" id="PF07244">
    <property type="entry name" value="POTRA"/>
    <property type="match status" value="1"/>
</dbReference>
<evidence type="ECO:0000256" key="2">
    <source>
        <dbReference type="ARBA" id="ARBA00010248"/>
    </source>
</evidence>
<evidence type="ECO:0000259" key="13">
    <source>
        <dbReference type="Pfam" id="PF07244"/>
    </source>
</evidence>
<organism evidence="15 16">
    <name type="scientific">Idiomarina piscisalsi</name>
    <dbReference type="NCBI Taxonomy" id="1096243"/>
    <lineage>
        <taxon>Bacteria</taxon>
        <taxon>Pseudomonadati</taxon>
        <taxon>Pseudomonadota</taxon>
        <taxon>Gammaproteobacteria</taxon>
        <taxon>Alteromonadales</taxon>
        <taxon>Idiomarinaceae</taxon>
        <taxon>Idiomarina</taxon>
    </lineage>
</organism>
<feature type="domain" description="Bacterial surface antigen (D15)" evidence="12">
    <location>
        <begin position="297"/>
        <end position="563"/>
    </location>
</feature>
<dbReference type="Pfam" id="PF01103">
    <property type="entry name" value="Omp85"/>
    <property type="match status" value="1"/>
</dbReference>
<dbReference type="InterPro" id="IPR010827">
    <property type="entry name" value="BamA/TamA_POTRA"/>
</dbReference>
<dbReference type="GO" id="GO:0097347">
    <property type="term" value="C:TAM protein secretion complex"/>
    <property type="evidence" value="ECO:0007669"/>
    <property type="project" value="TreeGrafter"/>
</dbReference>
<sequence length="575" mass="65209">MLYIRCILIAGSLFFSCLTFASVEVRVSGVEGKAYDNVMTLLQIARLNGSNTYADYRIRYLHRQAPNDIQKALRPYGYYQVEVNAQLESVEDGWIASYDVVLNEPVRIATNNWAIKGDAKDDARFQSLLDGSKLKPEHRFIHQEYEELKSRLLSLASRRGYHDARFEKHDVIIDVDQNTANIDVVFESGQRYQFGAVNFEQDILNDELLQRYVPFKQGEGYTSQELSNLQVGLLDSGYFSQVQVSPQWDESENLQVPIEVKSSANYRNQYQYGIGYGTDTGARVSASLNRRWVNEDGHQFRGVTQVSQIESRVSANYIVPGKKPQSDYYRFNAEVSDKNNEGQENRLYRIGASSTVTMNQWQHEFGLSWQRDDFQIGETEGTSQFLIPRSSWTYMTADGRLNIDKGFRFDATLKAANDTLLSDANMASLKLGFKAVVPLTARVRILTRADIGATYIDNFNTLPPSLRFFAGGDHSVRGYAYEQLGPEDETGTVIGGRYLATASAEIDYRFKEHWRVALFTDIGNAMIEPNEPLKQSIGFGVRWISPIGSIRLDLAQAIDEPDKPWRLHLTLGPDL</sequence>
<dbReference type="Gene3D" id="3.10.20.310">
    <property type="entry name" value="membrane protein fhac"/>
    <property type="match status" value="3"/>
</dbReference>
<feature type="signal peptide" evidence="11">
    <location>
        <begin position="1"/>
        <end position="21"/>
    </location>
</feature>
<evidence type="ECO:0000259" key="12">
    <source>
        <dbReference type="Pfam" id="PF01103"/>
    </source>
</evidence>
<dbReference type="InterPro" id="IPR035243">
    <property type="entry name" value="TamA_POTRA_Dom_1"/>
</dbReference>
<evidence type="ECO:0000256" key="8">
    <source>
        <dbReference type="ARBA" id="ARBA00023237"/>
    </source>
</evidence>
<dbReference type="AlphaFoldDB" id="A0A432YUV7"/>
<evidence type="ECO:0000256" key="4">
    <source>
        <dbReference type="ARBA" id="ARBA00022452"/>
    </source>
</evidence>
<dbReference type="Gene3D" id="2.40.160.50">
    <property type="entry name" value="membrane protein fhac: a member of the omp85/tpsb transporter family"/>
    <property type="match status" value="1"/>
</dbReference>
<feature type="domain" description="POTRA" evidence="13">
    <location>
        <begin position="192"/>
        <end position="255"/>
    </location>
</feature>
<evidence type="ECO:0000256" key="3">
    <source>
        <dbReference type="ARBA" id="ARBA00015419"/>
    </source>
</evidence>
<dbReference type="EMBL" id="PIQA01000002">
    <property type="protein sequence ID" value="RUO67114.1"/>
    <property type="molecule type" value="Genomic_DNA"/>
</dbReference>
<comment type="similarity">
    <text evidence="2">Belongs to the TamA family.</text>
</comment>
<keyword evidence="6 11" id="KW-0732">Signal</keyword>
<dbReference type="GO" id="GO:0009279">
    <property type="term" value="C:cell outer membrane"/>
    <property type="evidence" value="ECO:0007669"/>
    <property type="project" value="UniProtKB-SubCell"/>
</dbReference>
<evidence type="ECO:0000313" key="15">
    <source>
        <dbReference type="EMBL" id="RUO67114.1"/>
    </source>
</evidence>
<reference evidence="15 16" key="1">
    <citation type="journal article" date="2011" name="Front. Microbiol.">
        <title>Genomic signatures of strain selection and enhancement in Bacillus atrophaeus var. globigii, a historical biowarfare simulant.</title>
        <authorList>
            <person name="Gibbons H.S."/>
            <person name="Broomall S.M."/>
            <person name="McNew L.A."/>
            <person name="Daligault H."/>
            <person name="Chapman C."/>
            <person name="Bruce D."/>
            <person name="Karavis M."/>
            <person name="Krepps M."/>
            <person name="McGregor P.A."/>
            <person name="Hong C."/>
            <person name="Park K.H."/>
            <person name="Akmal A."/>
            <person name="Feldman A."/>
            <person name="Lin J.S."/>
            <person name="Chang W.E."/>
            <person name="Higgs B.W."/>
            <person name="Demirev P."/>
            <person name="Lindquist J."/>
            <person name="Liem A."/>
            <person name="Fochler E."/>
            <person name="Read T.D."/>
            <person name="Tapia R."/>
            <person name="Johnson S."/>
            <person name="Bishop-Lilly K.A."/>
            <person name="Detter C."/>
            <person name="Han C."/>
            <person name="Sozhamannan S."/>
            <person name="Rosenzweig C.N."/>
            <person name="Skowronski E.W."/>
        </authorList>
    </citation>
    <scope>NUCLEOTIDE SEQUENCE [LARGE SCALE GENOMIC DNA]</scope>
    <source>
        <strain evidence="15 16">TPS4-2</strain>
    </source>
</reference>
<evidence type="ECO:0000313" key="16">
    <source>
        <dbReference type="Proteomes" id="UP000288361"/>
    </source>
</evidence>
<protein>
    <recommendedName>
        <fullName evidence="3">Translocation and assembly module subunit TamA</fullName>
    </recommendedName>
    <alternativeName>
        <fullName evidence="9">Autotransporter assembly factor TamA</fullName>
    </alternativeName>
</protein>
<dbReference type="GO" id="GO:0009306">
    <property type="term" value="P:protein secretion"/>
    <property type="evidence" value="ECO:0007669"/>
    <property type="project" value="TreeGrafter"/>
</dbReference>
<evidence type="ECO:0000256" key="6">
    <source>
        <dbReference type="ARBA" id="ARBA00022729"/>
    </source>
</evidence>
<evidence type="ECO:0000256" key="1">
    <source>
        <dbReference type="ARBA" id="ARBA00004442"/>
    </source>
</evidence>
<keyword evidence="8" id="KW-0998">Cell outer membrane</keyword>
<evidence type="ECO:0000256" key="7">
    <source>
        <dbReference type="ARBA" id="ARBA00023136"/>
    </source>
</evidence>
<accession>A0A432YUV7</accession>
<gene>
    <name evidence="15" type="ORF">CWI73_04820</name>
</gene>
<feature type="domain" description="TamA POTRA" evidence="14">
    <location>
        <begin position="24"/>
        <end position="101"/>
    </location>
</feature>
<keyword evidence="7" id="KW-0472">Membrane</keyword>